<dbReference type="AlphaFoldDB" id="A0A0G0IBT3"/>
<evidence type="ECO:0000313" key="1">
    <source>
        <dbReference type="EMBL" id="KKQ48440.1"/>
    </source>
</evidence>
<feature type="non-terminal residue" evidence="1">
    <location>
        <position position="1"/>
    </location>
</feature>
<proteinExistence type="predicted"/>
<name>A0A0G0IBT3_9BACT</name>
<comment type="caution">
    <text evidence="1">The sequence shown here is derived from an EMBL/GenBank/DDBJ whole genome shotgun (WGS) entry which is preliminary data.</text>
</comment>
<protein>
    <submittedName>
        <fullName evidence="1">Uncharacterized protein</fullName>
    </submittedName>
</protein>
<reference evidence="1 2" key="1">
    <citation type="journal article" date="2015" name="Nature">
        <title>rRNA introns, odd ribosomes, and small enigmatic genomes across a large radiation of phyla.</title>
        <authorList>
            <person name="Brown C.T."/>
            <person name="Hug L.A."/>
            <person name="Thomas B.C."/>
            <person name="Sharon I."/>
            <person name="Castelle C.J."/>
            <person name="Singh A."/>
            <person name="Wilkins M.J."/>
            <person name="Williams K.H."/>
            <person name="Banfield J.F."/>
        </authorList>
    </citation>
    <scope>NUCLEOTIDE SEQUENCE [LARGE SCALE GENOMIC DNA]</scope>
</reference>
<organism evidence="1 2">
    <name type="scientific">Candidatus Shapirobacteria bacterium GW2011_GWE1_38_10</name>
    <dbReference type="NCBI Taxonomy" id="1618488"/>
    <lineage>
        <taxon>Bacteria</taxon>
        <taxon>Candidatus Shapironibacteriota</taxon>
    </lineage>
</organism>
<evidence type="ECO:0000313" key="2">
    <source>
        <dbReference type="Proteomes" id="UP000034231"/>
    </source>
</evidence>
<gene>
    <name evidence="1" type="ORF">US68_C0032G0001</name>
</gene>
<dbReference type="EMBL" id="LBTX01000032">
    <property type="protein sequence ID" value="KKQ48440.1"/>
    <property type="molecule type" value="Genomic_DNA"/>
</dbReference>
<sequence length="79" mass="9370">VLKNVSRDFIDEIKTKKEEVNTWTNGDFRLKLVNMQKYLGELLNDSQLDPEKKKNIAKLYEEIYELFLSGMEMKKEIGK</sequence>
<dbReference type="Proteomes" id="UP000034231">
    <property type="component" value="Unassembled WGS sequence"/>
</dbReference>
<accession>A0A0G0IBT3</accession>